<evidence type="ECO:0000313" key="2">
    <source>
        <dbReference type="EMBL" id="XCH13939.1"/>
    </source>
</evidence>
<proteinExistence type="predicted"/>
<dbReference type="RefSeq" id="WP_353713620.1">
    <property type="nucleotide sequence ID" value="NZ_CP159280.1"/>
</dbReference>
<geneLocation type="plasmid" evidence="2">
    <name>unnamed</name>
</geneLocation>
<reference evidence="2" key="1">
    <citation type="submission" date="2024-06" db="EMBL/GenBank/DDBJ databases">
        <title>Biodegradation of dimethachlon by Arthrobacter sp. K5: mechanistic insights and ecological implications.</title>
        <authorList>
            <person name="Hu S."/>
            <person name="Lu P."/>
        </authorList>
    </citation>
    <scope>NUCLEOTIDE SEQUENCE</scope>
    <source>
        <strain evidence="2">K5</strain>
        <plasmid evidence="2">unnamed</plasmid>
    </source>
</reference>
<evidence type="ECO:0000259" key="1">
    <source>
        <dbReference type="PROSITE" id="PS51462"/>
    </source>
</evidence>
<gene>
    <name evidence="2" type="ORF">ABRP34_22815</name>
</gene>
<dbReference type="EMBL" id="CP159280">
    <property type="protein sequence ID" value="XCH13939.1"/>
    <property type="molecule type" value="Genomic_DNA"/>
</dbReference>
<name>A0AAU8EWI6_9MICC</name>
<dbReference type="SUPFAM" id="SSF55811">
    <property type="entry name" value="Nudix"/>
    <property type="match status" value="1"/>
</dbReference>
<feature type="domain" description="Nudix hydrolase" evidence="1">
    <location>
        <begin position="19"/>
        <end position="150"/>
    </location>
</feature>
<dbReference type="Pfam" id="PF00293">
    <property type="entry name" value="NUDIX"/>
    <property type="match status" value="1"/>
</dbReference>
<dbReference type="InterPro" id="IPR015797">
    <property type="entry name" value="NUDIX_hydrolase-like_dom_sf"/>
</dbReference>
<organism evidence="2">
    <name type="scientific">Arthrobacter sp. K5</name>
    <dbReference type="NCBI Taxonomy" id="2839623"/>
    <lineage>
        <taxon>Bacteria</taxon>
        <taxon>Bacillati</taxon>
        <taxon>Actinomycetota</taxon>
        <taxon>Actinomycetes</taxon>
        <taxon>Micrococcales</taxon>
        <taxon>Micrococcaceae</taxon>
        <taxon>Arthrobacter</taxon>
    </lineage>
</organism>
<dbReference type="Gene3D" id="3.90.79.10">
    <property type="entry name" value="Nucleoside Triphosphate Pyrophosphohydrolase"/>
    <property type="match status" value="1"/>
</dbReference>
<accession>A0AAU8EWI6</accession>
<keyword evidence="2" id="KW-0614">Plasmid</keyword>
<dbReference type="PANTHER" id="PTHR43222">
    <property type="entry name" value="NUDIX HYDROLASE 23"/>
    <property type="match status" value="1"/>
</dbReference>
<dbReference type="PROSITE" id="PS51462">
    <property type="entry name" value="NUDIX"/>
    <property type="match status" value="1"/>
</dbReference>
<dbReference type="AlphaFoldDB" id="A0AAU8EWI6"/>
<protein>
    <submittedName>
        <fullName evidence="2">NUDIX domain-containing protein</fullName>
    </submittedName>
</protein>
<sequence length="166" mass="18884">MNNNVAEAQRPPDAETRHPQDRTVVAVVMEWRGRIALLKRSRRLDHDAGLWHCVSGFLEAGVTPEQQALEELFEETGTQAKDLLELRHGPALVLPDDRGTQWLVYTFTAVTTRRGLRLDWEHDSYRWTTADRAKRFSNRVGWLDTVLDATGHVAAVHPTEQLLLPA</sequence>
<dbReference type="PANTHER" id="PTHR43222:SF2">
    <property type="entry name" value="NUDIX HYDROLASE 23, CHLOROPLASTIC"/>
    <property type="match status" value="1"/>
</dbReference>
<dbReference type="InterPro" id="IPR000086">
    <property type="entry name" value="NUDIX_hydrolase_dom"/>
</dbReference>